<dbReference type="RefSeq" id="WP_212930235.1">
    <property type="nucleotide sequence ID" value="NZ_CP144921.1"/>
</dbReference>
<dbReference type="SUPFAM" id="SSF88659">
    <property type="entry name" value="Sigma3 and sigma4 domains of RNA polymerase sigma factors"/>
    <property type="match status" value="1"/>
</dbReference>
<protein>
    <submittedName>
        <fullName evidence="2">Sigma-70 family RNA polymerase sigma factor</fullName>
    </submittedName>
</protein>
<dbReference type="Pfam" id="PF04545">
    <property type="entry name" value="Sigma70_r4"/>
    <property type="match status" value="1"/>
</dbReference>
<dbReference type="NCBIfam" id="TIGR02937">
    <property type="entry name" value="sigma70-ECF"/>
    <property type="match status" value="1"/>
</dbReference>
<proteinExistence type="predicted"/>
<accession>A0ABZ2CU66</accession>
<dbReference type="EMBL" id="CP144921">
    <property type="protein sequence ID" value="WWA28957.1"/>
    <property type="molecule type" value="Genomic_DNA"/>
</dbReference>
<evidence type="ECO:0000313" key="3">
    <source>
        <dbReference type="Proteomes" id="UP001341136"/>
    </source>
</evidence>
<dbReference type="InterPro" id="IPR014284">
    <property type="entry name" value="RNA_pol_sigma-70_dom"/>
</dbReference>
<dbReference type="CDD" id="cd06171">
    <property type="entry name" value="Sigma70_r4"/>
    <property type="match status" value="1"/>
</dbReference>
<dbReference type="InterPro" id="IPR013324">
    <property type="entry name" value="RNA_pol_sigma_r3/r4-like"/>
</dbReference>
<reference evidence="2 3" key="1">
    <citation type="submission" date="2024-01" db="EMBL/GenBank/DDBJ databases">
        <title>Culturomics analysis of mouse respiratory tract.</title>
        <authorList>
            <person name="Phillips A.M."/>
            <person name="Collette N.M."/>
            <person name="Mageeney C.M."/>
            <person name="Sinha A."/>
            <person name="Hern K.E."/>
            <person name="Arkin A.P."/>
            <person name="Williams K.P."/>
            <person name="Branda S."/>
        </authorList>
    </citation>
    <scope>NUCLEOTIDE SEQUENCE [LARGE SCALE GENOMIC DNA]</scope>
    <source>
        <strain evidence="2 3">CP20</strain>
    </source>
</reference>
<dbReference type="Proteomes" id="UP001341136">
    <property type="component" value="Chromosome"/>
</dbReference>
<keyword evidence="3" id="KW-1185">Reference proteome</keyword>
<dbReference type="InterPro" id="IPR007630">
    <property type="entry name" value="RNA_pol_sigma70_r4"/>
</dbReference>
<name>A0ABZ2CU66_9BACI</name>
<dbReference type="Gene3D" id="1.20.140.160">
    <property type="match status" value="1"/>
</dbReference>
<feature type="domain" description="RNA polymerase sigma-70 region 4" evidence="1">
    <location>
        <begin position="145"/>
        <end position="194"/>
    </location>
</feature>
<gene>
    <name evidence="2" type="ORF">V5G21_14580</name>
</gene>
<evidence type="ECO:0000259" key="1">
    <source>
        <dbReference type="Pfam" id="PF04545"/>
    </source>
</evidence>
<evidence type="ECO:0000313" key="2">
    <source>
        <dbReference type="EMBL" id="WWA28957.1"/>
    </source>
</evidence>
<organism evidence="2 3">
    <name type="scientific">Shouchella rhizosphaerae</name>
    <dbReference type="NCBI Taxonomy" id="866786"/>
    <lineage>
        <taxon>Bacteria</taxon>
        <taxon>Bacillati</taxon>
        <taxon>Bacillota</taxon>
        <taxon>Bacilli</taxon>
        <taxon>Bacillales</taxon>
        <taxon>Bacillaceae</taxon>
        <taxon>Shouchella</taxon>
    </lineage>
</organism>
<sequence>MDLVDRIDKHCISLLTDLQPSEHPVLKSFLSIKEHHLLYQKVLDQPNKENVSELDLAFRLFFYELRLLKYVSTLIKNYTIDVIKRYRNHFKKHVYILDKDAPADNVTNTLQSYFAVDFSTDPAVLFDKKCESICQCVGNKQLKNALNSLTKRQLQVLELFYIYDMDNQSAAKYLNVSNQNISTIHNRALEKLYKKMVDKDE</sequence>